<reference evidence="1" key="1">
    <citation type="journal article" date="2020" name="Nature">
        <title>Giant virus diversity and host interactions through global metagenomics.</title>
        <authorList>
            <person name="Schulz F."/>
            <person name="Roux S."/>
            <person name="Paez-Espino D."/>
            <person name="Jungbluth S."/>
            <person name="Walsh D.A."/>
            <person name="Denef V.J."/>
            <person name="McMahon K.D."/>
            <person name="Konstantinidis K.T."/>
            <person name="Eloe-Fadrosh E.A."/>
            <person name="Kyrpides N.C."/>
            <person name="Woyke T."/>
        </authorList>
    </citation>
    <scope>NUCLEOTIDE SEQUENCE</scope>
    <source>
        <strain evidence="1">GVMAG-S-1062768-28</strain>
    </source>
</reference>
<evidence type="ECO:0000313" key="1">
    <source>
        <dbReference type="EMBL" id="QHU08148.1"/>
    </source>
</evidence>
<proteinExistence type="predicted"/>
<name>A0A6C0JW66_9ZZZZ</name>
<accession>A0A6C0JW66</accession>
<dbReference type="EMBL" id="MN740695">
    <property type="protein sequence ID" value="QHU08148.1"/>
    <property type="molecule type" value="Genomic_DNA"/>
</dbReference>
<protein>
    <submittedName>
        <fullName evidence="1">Uncharacterized protein</fullName>
    </submittedName>
</protein>
<sequence>MSTLKQQRLESYVQDEIQEWQIFNTDFVDTYKLACKVIKTIKKDENIKPYILGYDTLGLLLDHYTCDKVFAFENKDYAAFGTGLLRAYNNALEDRESDDEE</sequence>
<organism evidence="1">
    <name type="scientific">viral metagenome</name>
    <dbReference type="NCBI Taxonomy" id="1070528"/>
    <lineage>
        <taxon>unclassified sequences</taxon>
        <taxon>metagenomes</taxon>
        <taxon>organismal metagenomes</taxon>
    </lineage>
</organism>
<dbReference type="AlphaFoldDB" id="A0A6C0JW66"/>